<evidence type="ECO:0000313" key="3">
    <source>
        <dbReference type="EMBL" id="MFD2915901.1"/>
    </source>
</evidence>
<name>A0ABW5ZU63_9FLAO</name>
<evidence type="ECO:0000256" key="1">
    <source>
        <dbReference type="PROSITE-ProRule" id="PRU00339"/>
    </source>
</evidence>
<feature type="repeat" description="TPR" evidence="1">
    <location>
        <begin position="22"/>
        <end position="55"/>
    </location>
</feature>
<dbReference type="Proteomes" id="UP001597548">
    <property type="component" value="Unassembled WGS sequence"/>
</dbReference>
<proteinExistence type="predicted"/>
<dbReference type="PANTHER" id="PTHR12558">
    <property type="entry name" value="CELL DIVISION CYCLE 16,23,27"/>
    <property type="match status" value="1"/>
</dbReference>
<dbReference type="InterPro" id="IPR019734">
    <property type="entry name" value="TPR_rpt"/>
</dbReference>
<dbReference type="PROSITE" id="PS50293">
    <property type="entry name" value="TPR_REGION"/>
    <property type="match status" value="1"/>
</dbReference>
<sequence length="338" mass="38992">MKFIYILLFSLSIQFSFAQNDINRLVEKGITYHDAGNYEKAIETYQEALQLNPKSSLVNYEISLSYFHNKDYKKAIKHSDVVIDNDDKHVKAAYITKGSCLDNLGKTKESIKLFKKGIRKFENDGLIYYNLALNHYKLKDFDEAEKVITQGIGVQNNHASSHLLLAYLNYDKSRNVQTLLNLHYFLFLEPNSRRSPQAAGLIKEIMGANVSQDKDKPNTINISLSLPDDDDDFGAAEMMLSMLEASKKLEKNEGKSEDELFIANTDSFFTMMGELKKKKHKGIYWDIYVPFFDDLAKSEFMETYYYHVMQSVNENSTDWLNSHPQEVDALMLWLKSKA</sequence>
<reference evidence="4" key="1">
    <citation type="journal article" date="2019" name="Int. J. Syst. Evol. Microbiol.">
        <title>The Global Catalogue of Microorganisms (GCM) 10K type strain sequencing project: providing services to taxonomists for standard genome sequencing and annotation.</title>
        <authorList>
            <consortium name="The Broad Institute Genomics Platform"/>
            <consortium name="The Broad Institute Genome Sequencing Center for Infectious Disease"/>
            <person name="Wu L."/>
            <person name="Ma J."/>
        </authorList>
    </citation>
    <scope>NUCLEOTIDE SEQUENCE [LARGE SCALE GENOMIC DNA]</scope>
    <source>
        <strain evidence="4">KCTC 32514</strain>
    </source>
</reference>
<dbReference type="Pfam" id="PF12895">
    <property type="entry name" value="ANAPC3"/>
    <property type="match status" value="1"/>
</dbReference>
<comment type="caution">
    <text evidence="3">The sequence shown here is derived from an EMBL/GenBank/DDBJ whole genome shotgun (WGS) entry which is preliminary data.</text>
</comment>
<feature type="signal peptide" evidence="2">
    <location>
        <begin position="1"/>
        <end position="18"/>
    </location>
</feature>
<accession>A0ABW5ZU63</accession>
<dbReference type="SMART" id="SM00028">
    <property type="entry name" value="TPR"/>
    <property type="match status" value="4"/>
</dbReference>
<protein>
    <submittedName>
        <fullName evidence="3">Tetratricopeptide repeat protein</fullName>
    </submittedName>
</protein>
<dbReference type="EMBL" id="JBHUOS010000008">
    <property type="protein sequence ID" value="MFD2915901.1"/>
    <property type="molecule type" value="Genomic_DNA"/>
</dbReference>
<evidence type="ECO:0000313" key="4">
    <source>
        <dbReference type="Proteomes" id="UP001597548"/>
    </source>
</evidence>
<dbReference type="Gene3D" id="1.25.40.10">
    <property type="entry name" value="Tetratricopeptide repeat domain"/>
    <property type="match status" value="1"/>
</dbReference>
<feature type="chain" id="PRO_5047266838" evidence="2">
    <location>
        <begin position="19"/>
        <end position="338"/>
    </location>
</feature>
<keyword evidence="2" id="KW-0732">Signal</keyword>
<dbReference type="InterPro" id="IPR011990">
    <property type="entry name" value="TPR-like_helical_dom_sf"/>
</dbReference>
<dbReference type="PANTHER" id="PTHR12558:SF13">
    <property type="entry name" value="CELL DIVISION CYCLE PROTEIN 27 HOMOLOG"/>
    <property type="match status" value="1"/>
</dbReference>
<evidence type="ECO:0000256" key="2">
    <source>
        <dbReference type="SAM" id="SignalP"/>
    </source>
</evidence>
<dbReference type="Pfam" id="PF13181">
    <property type="entry name" value="TPR_8"/>
    <property type="match status" value="1"/>
</dbReference>
<keyword evidence="1" id="KW-0802">TPR repeat</keyword>
<dbReference type="PROSITE" id="PS50005">
    <property type="entry name" value="TPR"/>
    <property type="match status" value="1"/>
</dbReference>
<dbReference type="RefSeq" id="WP_194509215.1">
    <property type="nucleotide sequence ID" value="NZ_JADILU010000007.1"/>
</dbReference>
<keyword evidence="4" id="KW-1185">Reference proteome</keyword>
<dbReference type="SUPFAM" id="SSF48452">
    <property type="entry name" value="TPR-like"/>
    <property type="match status" value="1"/>
</dbReference>
<organism evidence="3 4">
    <name type="scientific">Psychroserpens luteus</name>
    <dbReference type="NCBI Taxonomy" id="1434066"/>
    <lineage>
        <taxon>Bacteria</taxon>
        <taxon>Pseudomonadati</taxon>
        <taxon>Bacteroidota</taxon>
        <taxon>Flavobacteriia</taxon>
        <taxon>Flavobacteriales</taxon>
        <taxon>Flavobacteriaceae</taxon>
        <taxon>Psychroserpens</taxon>
    </lineage>
</organism>
<gene>
    <name evidence="3" type="ORF">ACFS29_09640</name>
</gene>